<protein>
    <submittedName>
        <fullName evidence="1">Uncharacterized protein</fullName>
    </submittedName>
</protein>
<accession>A0A0A9HHZ9</accession>
<evidence type="ECO:0000313" key="1">
    <source>
        <dbReference type="EMBL" id="JAE36382.1"/>
    </source>
</evidence>
<sequence>MIIMRPPTTNEVREKRSLWLRLASAGHLLDEKQGEERLCCSCLYGL</sequence>
<dbReference type="AlphaFoldDB" id="A0A0A9HHZ9"/>
<organism evidence="1">
    <name type="scientific">Arundo donax</name>
    <name type="common">Giant reed</name>
    <name type="synonym">Donax arundinaceus</name>
    <dbReference type="NCBI Taxonomy" id="35708"/>
    <lineage>
        <taxon>Eukaryota</taxon>
        <taxon>Viridiplantae</taxon>
        <taxon>Streptophyta</taxon>
        <taxon>Embryophyta</taxon>
        <taxon>Tracheophyta</taxon>
        <taxon>Spermatophyta</taxon>
        <taxon>Magnoliopsida</taxon>
        <taxon>Liliopsida</taxon>
        <taxon>Poales</taxon>
        <taxon>Poaceae</taxon>
        <taxon>PACMAD clade</taxon>
        <taxon>Arundinoideae</taxon>
        <taxon>Arundineae</taxon>
        <taxon>Arundo</taxon>
    </lineage>
</organism>
<name>A0A0A9HHZ9_ARUDO</name>
<reference evidence="1" key="2">
    <citation type="journal article" date="2015" name="Data Brief">
        <title>Shoot transcriptome of the giant reed, Arundo donax.</title>
        <authorList>
            <person name="Barrero R.A."/>
            <person name="Guerrero F.D."/>
            <person name="Moolhuijzen P."/>
            <person name="Goolsby J.A."/>
            <person name="Tidwell J."/>
            <person name="Bellgard S.E."/>
            <person name="Bellgard M.I."/>
        </authorList>
    </citation>
    <scope>NUCLEOTIDE SEQUENCE</scope>
    <source>
        <tissue evidence="1">Shoot tissue taken approximately 20 cm above the soil surface</tissue>
    </source>
</reference>
<proteinExistence type="predicted"/>
<dbReference type="EMBL" id="GBRH01161514">
    <property type="protein sequence ID" value="JAE36382.1"/>
    <property type="molecule type" value="Transcribed_RNA"/>
</dbReference>
<reference evidence="1" key="1">
    <citation type="submission" date="2014-09" db="EMBL/GenBank/DDBJ databases">
        <authorList>
            <person name="Magalhaes I.L.F."/>
            <person name="Oliveira U."/>
            <person name="Santos F.R."/>
            <person name="Vidigal T.H.D.A."/>
            <person name="Brescovit A.D."/>
            <person name="Santos A.J."/>
        </authorList>
    </citation>
    <scope>NUCLEOTIDE SEQUENCE</scope>
    <source>
        <tissue evidence="1">Shoot tissue taken approximately 20 cm above the soil surface</tissue>
    </source>
</reference>